<reference evidence="1" key="1">
    <citation type="submission" date="2025-08" db="UniProtKB">
        <authorList>
            <consortium name="Ensembl"/>
        </authorList>
    </citation>
    <scope>IDENTIFICATION</scope>
</reference>
<organism evidence="1 2">
    <name type="scientific">Cyanistes caeruleus</name>
    <name type="common">Eurasian blue tit</name>
    <name type="synonym">Parus caeruleus</name>
    <dbReference type="NCBI Taxonomy" id="156563"/>
    <lineage>
        <taxon>Eukaryota</taxon>
        <taxon>Metazoa</taxon>
        <taxon>Chordata</taxon>
        <taxon>Craniata</taxon>
        <taxon>Vertebrata</taxon>
        <taxon>Euteleostomi</taxon>
        <taxon>Archelosauria</taxon>
        <taxon>Archosauria</taxon>
        <taxon>Dinosauria</taxon>
        <taxon>Saurischia</taxon>
        <taxon>Theropoda</taxon>
        <taxon>Coelurosauria</taxon>
        <taxon>Aves</taxon>
        <taxon>Neognathae</taxon>
        <taxon>Neoaves</taxon>
        <taxon>Telluraves</taxon>
        <taxon>Australaves</taxon>
        <taxon>Passeriformes</taxon>
        <taxon>Paridae</taxon>
        <taxon>Cyanistes</taxon>
    </lineage>
</organism>
<keyword evidence="2" id="KW-1185">Reference proteome</keyword>
<accession>A0A8C0UC54</accession>
<evidence type="ECO:0000313" key="2">
    <source>
        <dbReference type="Proteomes" id="UP000694410"/>
    </source>
</evidence>
<proteinExistence type="predicted"/>
<evidence type="ECO:0000313" key="1">
    <source>
        <dbReference type="Ensembl" id="ENSCCEP00000005428.1"/>
    </source>
</evidence>
<dbReference type="AlphaFoldDB" id="A0A8C0UC54"/>
<dbReference type="Proteomes" id="UP000694410">
    <property type="component" value="Unplaced"/>
</dbReference>
<sequence>MATVMSLLRDTGGFPLVIIGLSPPMAMEMSPLVIIGLSPPTAMEMSPPMTIGLSPSMTMEMSPPMTVGLSPSMTIGIWGRRPCTSPSPPAAGRTTSTWPCAQTCNRNHWDLLGATGSHQA</sequence>
<name>A0A8C0UC54_CYACU</name>
<protein>
    <submittedName>
        <fullName evidence="1">Uncharacterized protein</fullName>
    </submittedName>
</protein>
<reference evidence="1" key="2">
    <citation type="submission" date="2025-09" db="UniProtKB">
        <authorList>
            <consortium name="Ensembl"/>
        </authorList>
    </citation>
    <scope>IDENTIFICATION</scope>
</reference>
<dbReference type="Ensembl" id="ENSCCET00000008978.1">
    <property type="protein sequence ID" value="ENSCCEP00000005428.1"/>
    <property type="gene ID" value="ENSCCEG00000005981.1"/>
</dbReference>